<dbReference type="RefSeq" id="WP_005668154.1">
    <property type="nucleotide sequence ID" value="NZ_JH992924.1"/>
</dbReference>
<proteinExistence type="predicted"/>
<feature type="transmembrane region" description="Helical" evidence="1">
    <location>
        <begin position="53"/>
        <end position="72"/>
    </location>
</feature>
<sequence>MSPRLALYGLLWRSALAQVHPYAHRLVVWLTPVLSLVAAALAWKVYDLATGARWGANMLCSLVLLTWTWGFLPGAFKLNSPANAQLTPGMRARLLELASAVWMLCIAGLAFANAGSASDVVLRVVWWMVASLGLALAATGSGAGSAVLLAIWPLMGLPSVIPDRAYAMMAHPAFLPLLAALLLLPGLAAMRVILAQAGDRHWQLLEKRTVWRDRNAFKLRGENGLLLSWQAYSLRLAGKRRDLGAMLLHGSGPGLPLGVIALSIAGMGLFGLLLVGFMRLGGYPKAAELALEMGWMWSLLPLLLFQLHTNLLANLTDMPAGQPLLRLAPAMPATAPRFNRLLASTALRSSLAAWGMAAATALLCSVLSGAGADELLLVASLCGLALPALALPLRDHARRPRWNPVLQWLTVLALAGGCLLVALPIGRLLALPVFPTAAGLAIVLTAFLVSRRYRSTLRAPFAFPAGRLD</sequence>
<dbReference type="EMBL" id="AGZI01000041">
    <property type="protein sequence ID" value="EKU81425.1"/>
    <property type="molecule type" value="Genomic_DNA"/>
</dbReference>
<feature type="transmembrane region" description="Helical" evidence="1">
    <location>
        <begin position="173"/>
        <end position="194"/>
    </location>
</feature>
<accession>K9DVX0</accession>
<comment type="caution">
    <text evidence="2">The sequence shown here is derived from an EMBL/GenBank/DDBJ whole genome shotgun (WGS) entry which is preliminary data.</text>
</comment>
<protein>
    <submittedName>
        <fullName evidence="2">Uncharacterized protein</fullName>
    </submittedName>
</protein>
<feature type="transmembrane region" description="Helical" evidence="1">
    <location>
        <begin position="92"/>
        <end position="112"/>
    </location>
</feature>
<organism evidence="2 3">
    <name type="scientific">Massilia timonae CCUG 45783</name>
    <dbReference type="NCBI Taxonomy" id="883126"/>
    <lineage>
        <taxon>Bacteria</taxon>
        <taxon>Pseudomonadati</taxon>
        <taxon>Pseudomonadota</taxon>
        <taxon>Betaproteobacteria</taxon>
        <taxon>Burkholderiales</taxon>
        <taxon>Oxalobacteraceae</taxon>
        <taxon>Telluria group</taxon>
        <taxon>Massilia</taxon>
    </lineage>
</organism>
<keyword evidence="1" id="KW-0812">Transmembrane</keyword>
<dbReference type="eggNOG" id="ENOG50324WT">
    <property type="taxonomic scope" value="Bacteria"/>
</dbReference>
<feature type="transmembrane region" description="Helical" evidence="1">
    <location>
        <begin position="255"/>
        <end position="275"/>
    </location>
</feature>
<feature type="transmembrane region" description="Helical" evidence="1">
    <location>
        <begin position="375"/>
        <end position="393"/>
    </location>
</feature>
<feature type="transmembrane region" description="Helical" evidence="1">
    <location>
        <begin position="429"/>
        <end position="449"/>
    </location>
</feature>
<reference evidence="2 3" key="1">
    <citation type="submission" date="2012-09" db="EMBL/GenBank/DDBJ databases">
        <title>The Genome Sequence of Massilia timonae CCUG 45783.</title>
        <authorList>
            <consortium name="The Broad Institute Genome Sequencing Platform"/>
            <person name="Earl A."/>
            <person name="Ward D."/>
            <person name="Feldgarden M."/>
            <person name="Gevers D."/>
            <person name="Huys G."/>
            <person name="Walker B."/>
            <person name="Young S.K."/>
            <person name="Zeng Q."/>
            <person name="Gargeya S."/>
            <person name="Fitzgerald M."/>
            <person name="Haas B."/>
            <person name="Abouelleil A."/>
            <person name="Alvarado L."/>
            <person name="Arachchi H.M."/>
            <person name="Berlin A.M."/>
            <person name="Chapman S.B."/>
            <person name="Goldberg J."/>
            <person name="Griggs A."/>
            <person name="Gujja S."/>
            <person name="Hansen M."/>
            <person name="Howarth C."/>
            <person name="Imamovic A."/>
            <person name="Larimer J."/>
            <person name="McCowen C."/>
            <person name="Montmayeur A."/>
            <person name="Murphy C."/>
            <person name="Neiman D."/>
            <person name="Pearson M."/>
            <person name="Priest M."/>
            <person name="Roberts A."/>
            <person name="Saif S."/>
            <person name="Shea T."/>
            <person name="Sisk P."/>
            <person name="Sykes S."/>
            <person name="Wortman J."/>
            <person name="Nusbaum C."/>
            <person name="Birren B."/>
        </authorList>
    </citation>
    <scope>NUCLEOTIDE SEQUENCE [LARGE SCALE GENOMIC DNA]</scope>
    <source>
        <strain evidence="2 3">CCUG 45783</strain>
    </source>
</reference>
<dbReference type="PATRIC" id="fig|883126.3.peg.3288"/>
<evidence type="ECO:0000313" key="2">
    <source>
        <dbReference type="EMBL" id="EKU81425.1"/>
    </source>
</evidence>
<feature type="transmembrane region" description="Helical" evidence="1">
    <location>
        <begin position="405"/>
        <end position="423"/>
    </location>
</feature>
<gene>
    <name evidence="2" type="ORF">HMPREF9710_03265</name>
</gene>
<keyword evidence="1" id="KW-1133">Transmembrane helix</keyword>
<dbReference type="HOGENOM" id="CLU_582414_0_0_4"/>
<keyword evidence="3" id="KW-1185">Reference proteome</keyword>
<feature type="transmembrane region" description="Helical" evidence="1">
    <location>
        <begin position="351"/>
        <end position="369"/>
    </location>
</feature>
<dbReference type="OrthoDB" id="8750340at2"/>
<evidence type="ECO:0000256" key="1">
    <source>
        <dbReference type="SAM" id="Phobius"/>
    </source>
</evidence>
<name>K9DVX0_9BURK</name>
<feature type="transmembrane region" description="Helical" evidence="1">
    <location>
        <begin position="124"/>
        <end position="153"/>
    </location>
</feature>
<keyword evidence="1" id="KW-0472">Membrane</keyword>
<dbReference type="Proteomes" id="UP000009874">
    <property type="component" value="Unassembled WGS sequence"/>
</dbReference>
<feature type="transmembrane region" description="Helical" evidence="1">
    <location>
        <begin position="27"/>
        <end position="46"/>
    </location>
</feature>
<evidence type="ECO:0000313" key="3">
    <source>
        <dbReference type="Proteomes" id="UP000009874"/>
    </source>
</evidence>
<dbReference type="AlphaFoldDB" id="K9DVX0"/>